<sequence length="149" mass="16350">MQPRFIHTVSTIHRPLVDGEAEVGTRYAMCPRADIALLVNGGSEFRVCSFDGINGHAVFEGSWSEFRSSFGDEFIDISIVSENGGDPVASAVRVDSICKVVMLENDEHATLHLMDELACSGMYGILPGRPSQVRIDPQSYHHMVEVLAQ</sequence>
<dbReference type="RefSeq" id="WP_302712184.1">
    <property type="nucleotide sequence ID" value="NZ_JAULRT010000052.1"/>
</dbReference>
<evidence type="ECO:0000313" key="1">
    <source>
        <dbReference type="EMBL" id="MDO3382021.1"/>
    </source>
</evidence>
<keyword evidence="2" id="KW-1185">Reference proteome</keyword>
<gene>
    <name evidence="1" type="ORF">QWI16_07530</name>
</gene>
<proteinExistence type="predicted"/>
<evidence type="ECO:0000313" key="2">
    <source>
        <dbReference type="Proteomes" id="UP001168380"/>
    </source>
</evidence>
<name>A0ABT8TD33_9GAMM</name>
<dbReference type="Proteomes" id="UP001168380">
    <property type="component" value="Unassembled WGS sequence"/>
</dbReference>
<comment type="caution">
    <text evidence="1">The sequence shown here is derived from an EMBL/GenBank/DDBJ whole genome shotgun (WGS) entry which is preliminary data.</text>
</comment>
<accession>A0ABT8TD33</accession>
<reference evidence="1" key="1">
    <citation type="submission" date="2023-07" db="EMBL/GenBank/DDBJ databases">
        <title>Gilvimarinus algae sp. nov., isolated from the surface of Kelp.</title>
        <authorList>
            <person name="Sun Y.Y."/>
            <person name="Gong Y."/>
            <person name="Du Z.J."/>
        </authorList>
    </citation>
    <scope>NUCLEOTIDE SEQUENCE</scope>
    <source>
        <strain evidence="1">SDUM040014</strain>
    </source>
</reference>
<organism evidence="1 2">
    <name type="scientific">Gilvimarinus algae</name>
    <dbReference type="NCBI Taxonomy" id="3058037"/>
    <lineage>
        <taxon>Bacteria</taxon>
        <taxon>Pseudomonadati</taxon>
        <taxon>Pseudomonadota</taxon>
        <taxon>Gammaproteobacteria</taxon>
        <taxon>Cellvibrionales</taxon>
        <taxon>Cellvibrionaceae</taxon>
        <taxon>Gilvimarinus</taxon>
    </lineage>
</organism>
<protein>
    <submittedName>
        <fullName evidence="1">Uncharacterized protein</fullName>
    </submittedName>
</protein>
<dbReference type="EMBL" id="JAULRT010000052">
    <property type="protein sequence ID" value="MDO3382021.1"/>
    <property type="molecule type" value="Genomic_DNA"/>
</dbReference>